<dbReference type="Proteomes" id="UP000701853">
    <property type="component" value="Chromosome 6"/>
</dbReference>
<evidence type="ECO:0000313" key="2">
    <source>
        <dbReference type="Proteomes" id="UP000701853"/>
    </source>
</evidence>
<reference evidence="1 2" key="1">
    <citation type="journal article" date="2021" name="bioRxiv">
        <title>The Gossypium anomalum genome as a resource for cotton improvement and evolutionary analysis of hybrid incompatibility.</title>
        <authorList>
            <person name="Grover C.E."/>
            <person name="Yuan D."/>
            <person name="Arick M.A."/>
            <person name="Miller E.R."/>
            <person name="Hu G."/>
            <person name="Peterson D.G."/>
            <person name="Wendel J.F."/>
            <person name="Udall J.A."/>
        </authorList>
    </citation>
    <scope>NUCLEOTIDE SEQUENCE [LARGE SCALE GENOMIC DNA]</scope>
    <source>
        <strain evidence="1">JFW-Udall</strain>
        <tissue evidence="1">Leaf</tissue>
    </source>
</reference>
<protein>
    <submittedName>
        <fullName evidence="1">Uncharacterized protein</fullName>
    </submittedName>
</protein>
<dbReference type="AlphaFoldDB" id="A0A8J5YIH6"/>
<dbReference type="EMBL" id="JAHUZN010000006">
    <property type="protein sequence ID" value="KAG8490308.1"/>
    <property type="molecule type" value="Genomic_DNA"/>
</dbReference>
<comment type="caution">
    <text evidence="1">The sequence shown here is derived from an EMBL/GenBank/DDBJ whole genome shotgun (WGS) entry which is preliminary data.</text>
</comment>
<sequence length="88" mass="10640">MHKKCMYNCSTLSLFFLLFFSYSSRLIMVMILQLASSFYRAQIGEFILEVEEVLLKRRESLTRVYVQKKASPYELYLKTWKEMFLCQQ</sequence>
<evidence type="ECO:0000313" key="1">
    <source>
        <dbReference type="EMBL" id="KAG8490308.1"/>
    </source>
</evidence>
<proteinExistence type="predicted"/>
<dbReference type="OrthoDB" id="936190at2759"/>
<gene>
    <name evidence="1" type="ORF">CXB51_016130</name>
</gene>
<accession>A0A8J5YIH6</accession>
<name>A0A8J5YIH6_9ROSI</name>
<organism evidence="1 2">
    <name type="scientific">Gossypium anomalum</name>
    <dbReference type="NCBI Taxonomy" id="47600"/>
    <lineage>
        <taxon>Eukaryota</taxon>
        <taxon>Viridiplantae</taxon>
        <taxon>Streptophyta</taxon>
        <taxon>Embryophyta</taxon>
        <taxon>Tracheophyta</taxon>
        <taxon>Spermatophyta</taxon>
        <taxon>Magnoliopsida</taxon>
        <taxon>eudicotyledons</taxon>
        <taxon>Gunneridae</taxon>
        <taxon>Pentapetalae</taxon>
        <taxon>rosids</taxon>
        <taxon>malvids</taxon>
        <taxon>Malvales</taxon>
        <taxon>Malvaceae</taxon>
        <taxon>Malvoideae</taxon>
        <taxon>Gossypium</taxon>
    </lineage>
</organism>
<keyword evidence="2" id="KW-1185">Reference proteome</keyword>